<organism evidence="1 2">
    <name type="scientific">Aporhodopirellula rubra</name>
    <dbReference type="NCBI Taxonomy" id="980271"/>
    <lineage>
        <taxon>Bacteria</taxon>
        <taxon>Pseudomonadati</taxon>
        <taxon>Planctomycetota</taxon>
        <taxon>Planctomycetia</taxon>
        <taxon>Pirellulales</taxon>
        <taxon>Pirellulaceae</taxon>
        <taxon>Aporhodopirellula</taxon>
    </lineage>
</organism>
<gene>
    <name evidence="1" type="ORF">FHS27_001030</name>
</gene>
<dbReference type="EMBL" id="JACHXU010000003">
    <property type="protein sequence ID" value="MBB3205230.1"/>
    <property type="molecule type" value="Genomic_DNA"/>
</dbReference>
<comment type="caution">
    <text evidence="1">The sequence shown here is derived from an EMBL/GenBank/DDBJ whole genome shotgun (WGS) entry which is preliminary data.</text>
</comment>
<evidence type="ECO:0000313" key="1">
    <source>
        <dbReference type="EMBL" id="MBB3205230.1"/>
    </source>
</evidence>
<name>A0A7W5DVC3_9BACT</name>
<sequence length="75" mass="8656">MDKSRIGRASYWNREVVPRLTAASDGEWVRGDEVRRRLKLTTCELAHLRESGALPFQKNGNAFLYHLNDVKPDRS</sequence>
<dbReference type="Proteomes" id="UP000536179">
    <property type="component" value="Unassembled WGS sequence"/>
</dbReference>
<reference evidence="1 2" key="1">
    <citation type="submission" date="2020-08" db="EMBL/GenBank/DDBJ databases">
        <title>Genomic Encyclopedia of Type Strains, Phase III (KMG-III): the genomes of soil and plant-associated and newly described type strains.</title>
        <authorList>
            <person name="Whitman W."/>
        </authorList>
    </citation>
    <scope>NUCLEOTIDE SEQUENCE [LARGE SCALE GENOMIC DNA]</scope>
    <source>
        <strain evidence="1 2">CECT 8075</strain>
    </source>
</reference>
<keyword evidence="2" id="KW-1185">Reference proteome</keyword>
<accession>A0A7W5DVC3</accession>
<evidence type="ECO:0008006" key="3">
    <source>
        <dbReference type="Google" id="ProtNLM"/>
    </source>
</evidence>
<protein>
    <recommendedName>
        <fullName evidence="3">DNA-binding protein</fullName>
    </recommendedName>
</protein>
<dbReference type="AlphaFoldDB" id="A0A7W5DVC3"/>
<evidence type="ECO:0000313" key="2">
    <source>
        <dbReference type="Proteomes" id="UP000536179"/>
    </source>
</evidence>
<proteinExistence type="predicted"/>